<sequence>MTIAFMWAEAKDHVIGAAGQLPWHLPADMQHFKTVTQQQIVVMGRRTYASIGKALPNRTNIVLSHQAKPTVAPSVLVMHQRQEVLTYAHAHPQQETIVIGGAQIFSLFKTDVTKLYVTRIHAKFSGDTYMPALDWTTFTRQWQQVGQVDEKNHYPYVFECYQRKSI</sequence>
<dbReference type="PANTHER" id="PTHR48069">
    <property type="entry name" value="DIHYDROFOLATE REDUCTASE"/>
    <property type="match status" value="1"/>
</dbReference>
<dbReference type="PRINTS" id="PR00070">
    <property type="entry name" value="DHFR"/>
</dbReference>
<keyword evidence="5 7" id="KW-0521">NADP</keyword>
<dbReference type="EC" id="1.5.1.3" evidence="3 7"/>
<dbReference type="InterPro" id="IPR001796">
    <property type="entry name" value="DHFR_dom"/>
</dbReference>
<dbReference type="GO" id="GO:0005829">
    <property type="term" value="C:cytosol"/>
    <property type="evidence" value="ECO:0007669"/>
    <property type="project" value="TreeGrafter"/>
</dbReference>
<evidence type="ECO:0000313" key="10">
    <source>
        <dbReference type="EMBL" id="KRM98919.1"/>
    </source>
</evidence>
<evidence type="ECO:0000256" key="7">
    <source>
        <dbReference type="PIRNR" id="PIRNR000194"/>
    </source>
</evidence>
<dbReference type="STRING" id="1423796.FC24_GL000765"/>
<gene>
    <name evidence="10" type="ORF">FC24_GL000765</name>
</gene>
<evidence type="ECO:0000256" key="6">
    <source>
        <dbReference type="ARBA" id="ARBA00023002"/>
    </source>
</evidence>
<dbReference type="RefSeq" id="WP_057873510.1">
    <property type="nucleotide sequence ID" value="NZ_AYYI01000022.1"/>
</dbReference>
<dbReference type="PROSITE" id="PS00075">
    <property type="entry name" value="DHFR_1"/>
    <property type="match status" value="1"/>
</dbReference>
<dbReference type="SUPFAM" id="SSF53597">
    <property type="entry name" value="Dihydrofolate reductase-like"/>
    <property type="match status" value="1"/>
</dbReference>
<dbReference type="InterPro" id="IPR017925">
    <property type="entry name" value="DHFR_CS"/>
</dbReference>
<dbReference type="PROSITE" id="PS51330">
    <property type="entry name" value="DHFR_2"/>
    <property type="match status" value="1"/>
</dbReference>
<evidence type="ECO:0000259" key="9">
    <source>
        <dbReference type="PROSITE" id="PS51330"/>
    </source>
</evidence>
<evidence type="ECO:0000256" key="1">
    <source>
        <dbReference type="ARBA" id="ARBA00004903"/>
    </source>
</evidence>
<dbReference type="GO" id="GO:0046655">
    <property type="term" value="P:folic acid metabolic process"/>
    <property type="evidence" value="ECO:0007669"/>
    <property type="project" value="TreeGrafter"/>
</dbReference>
<dbReference type="GO" id="GO:0006730">
    <property type="term" value="P:one-carbon metabolic process"/>
    <property type="evidence" value="ECO:0007669"/>
    <property type="project" value="UniProtKB-KW"/>
</dbReference>
<dbReference type="GO" id="GO:0004146">
    <property type="term" value="F:dihydrofolate reductase activity"/>
    <property type="evidence" value="ECO:0007669"/>
    <property type="project" value="UniProtKB-EC"/>
</dbReference>
<dbReference type="Gene3D" id="3.40.430.10">
    <property type="entry name" value="Dihydrofolate Reductase, subunit A"/>
    <property type="match status" value="1"/>
</dbReference>
<evidence type="ECO:0000256" key="8">
    <source>
        <dbReference type="RuleBase" id="RU004474"/>
    </source>
</evidence>
<dbReference type="GO" id="GO:0046452">
    <property type="term" value="P:dihydrofolate metabolic process"/>
    <property type="evidence" value="ECO:0007669"/>
    <property type="project" value="TreeGrafter"/>
</dbReference>
<dbReference type="PANTHER" id="PTHR48069:SF3">
    <property type="entry name" value="DIHYDROFOLATE REDUCTASE"/>
    <property type="match status" value="1"/>
</dbReference>
<accession>A0A0R2D4T8</accession>
<dbReference type="EMBL" id="AYYI01000022">
    <property type="protein sequence ID" value="KRM98919.1"/>
    <property type="molecule type" value="Genomic_DNA"/>
</dbReference>
<comment type="function">
    <text evidence="7">Key enzyme in folate metabolism. Catalyzes an essential reaction for de novo glycine and purine synthesis, and for DNA precursor synthesis.</text>
</comment>
<dbReference type="AlphaFoldDB" id="A0A0R2D4T8"/>
<proteinExistence type="inferred from homology"/>
<reference evidence="10 11" key="1">
    <citation type="journal article" date="2015" name="Genome Announc.">
        <title>Expanding the biotechnology potential of lactobacilli through comparative genomics of 213 strains and associated genera.</title>
        <authorList>
            <person name="Sun Z."/>
            <person name="Harris H.M."/>
            <person name="McCann A."/>
            <person name="Guo C."/>
            <person name="Argimon S."/>
            <person name="Zhang W."/>
            <person name="Yang X."/>
            <person name="Jeffery I.B."/>
            <person name="Cooney J.C."/>
            <person name="Kagawa T.F."/>
            <person name="Liu W."/>
            <person name="Song Y."/>
            <person name="Salvetti E."/>
            <person name="Wrobel A."/>
            <person name="Rasinkangas P."/>
            <person name="Parkhill J."/>
            <person name="Rea M.C."/>
            <person name="O'Sullivan O."/>
            <person name="Ritari J."/>
            <person name="Douillard F.P."/>
            <person name="Paul Ross R."/>
            <person name="Yang R."/>
            <person name="Briner A.E."/>
            <person name="Felis G.E."/>
            <person name="de Vos W.M."/>
            <person name="Barrangou R."/>
            <person name="Klaenhammer T.R."/>
            <person name="Caufield P.W."/>
            <person name="Cui Y."/>
            <person name="Zhang H."/>
            <person name="O'Toole P.W."/>
        </authorList>
    </citation>
    <scope>NUCLEOTIDE SEQUENCE [LARGE SCALE GENOMIC DNA]</scope>
    <source>
        <strain evidence="10 11">DSM 20253</strain>
    </source>
</reference>
<organism evidence="10 11">
    <name type="scientific">Loigolactobacillus rennini DSM 20253</name>
    <dbReference type="NCBI Taxonomy" id="1423796"/>
    <lineage>
        <taxon>Bacteria</taxon>
        <taxon>Bacillati</taxon>
        <taxon>Bacillota</taxon>
        <taxon>Bacilli</taxon>
        <taxon>Lactobacillales</taxon>
        <taxon>Lactobacillaceae</taxon>
        <taxon>Loigolactobacillus</taxon>
    </lineage>
</organism>
<dbReference type="GO" id="GO:0050661">
    <property type="term" value="F:NADP binding"/>
    <property type="evidence" value="ECO:0007669"/>
    <property type="project" value="InterPro"/>
</dbReference>
<comment type="caution">
    <text evidence="10">The sequence shown here is derived from an EMBL/GenBank/DDBJ whole genome shotgun (WGS) entry which is preliminary data.</text>
</comment>
<dbReference type="GO" id="GO:0046654">
    <property type="term" value="P:tetrahydrofolate biosynthetic process"/>
    <property type="evidence" value="ECO:0007669"/>
    <property type="project" value="UniProtKB-UniPathway"/>
</dbReference>
<dbReference type="OrthoDB" id="9804315at2"/>
<comment type="similarity">
    <text evidence="2 7 8">Belongs to the dihydrofolate reductase family.</text>
</comment>
<dbReference type="PIRSF" id="PIRSF000194">
    <property type="entry name" value="DHFR"/>
    <property type="match status" value="1"/>
</dbReference>
<protein>
    <recommendedName>
        <fullName evidence="3 7">Dihydrofolate reductase</fullName>
        <ecNumber evidence="3 7">1.5.1.3</ecNumber>
    </recommendedName>
</protein>
<evidence type="ECO:0000313" key="11">
    <source>
        <dbReference type="Proteomes" id="UP000051638"/>
    </source>
</evidence>
<evidence type="ECO:0000256" key="4">
    <source>
        <dbReference type="ARBA" id="ARBA00022563"/>
    </source>
</evidence>
<dbReference type="Pfam" id="PF00186">
    <property type="entry name" value="DHFR_1"/>
    <property type="match status" value="1"/>
</dbReference>
<keyword evidence="4 7" id="KW-0554">One-carbon metabolism</keyword>
<dbReference type="UniPathway" id="UPA00077">
    <property type="reaction ID" value="UER00158"/>
</dbReference>
<evidence type="ECO:0000256" key="5">
    <source>
        <dbReference type="ARBA" id="ARBA00022857"/>
    </source>
</evidence>
<evidence type="ECO:0000256" key="2">
    <source>
        <dbReference type="ARBA" id="ARBA00009539"/>
    </source>
</evidence>
<comment type="catalytic activity">
    <reaction evidence="7">
        <text>(6S)-5,6,7,8-tetrahydrofolate + NADP(+) = 7,8-dihydrofolate + NADPH + H(+)</text>
        <dbReference type="Rhea" id="RHEA:15009"/>
        <dbReference type="ChEBI" id="CHEBI:15378"/>
        <dbReference type="ChEBI" id="CHEBI:57451"/>
        <dbReference type="ChEBI" id="CHEBI:57453"/>
        <dbReference type="ChEBI" id="CHEBI:57783"/>
        <dbReference type="ChEBI" id="CHEBI:58349"/>
        <dbReference type="EC" id="1.5.1.3"/>
    </reaction>
</comment>
<dbReference type="InterPro" id="IPR024072">
    <property type="entry name" value="DHFR-like_dom_sf"/>
</dbReference>
<dbReference type="Proteomes" id="UP000051638">
    <property type="component" value="Unassembled WGS sequence"/>
</dbReference>
<feature type="domain" description="DHFR" evidence="9">
    <location>
        <begin position="2"/>
        <end position="163"/>
    </location>
</feature>
<evidence type="ECO:0000256" key="3">
    <source>
        <dbReference type="ARBA" id="ARBA00012856"/>
    </source>
</evidence>
<dbReference type="InterPro" id="IPR012259">
    <property type="entry name" value="DHFR"/>
</dbReference>
<comment type="pathway">
    <text evidence="1 7">Cofactor biosynthesis; tetrahydrofolate biosynthesis; 5,6,7,8-tetrahydrofolate from 7,8-dihydrofolate: step 1/1.</text>
</comment>
<dbReference type="PATRIC" id="fig|1423796.3.peg.782"/>
<dbReference type="CDD" id="cd00209">
    <property type="entry name" value="DHFR"/>
    <property type="match status" value="1"/>
</dbReference>
<name>A0A0R2D4T8_9LACO</name>
<keyword evidence="11" id="KW-1185">Reference proteome</keyword>
<keyword evidence="6 7" id="KW-0560">Oxidoreductase</keyword>